<keyword evidence="2" id="KW-1185">Reference proteome</keyword>
<name>A0A286GFB1_9PROT</name>
<dbReference type="AlphaFoldDB" id="A0A286GFB1"/>
<dbReference type="InterPro" id="IPR053205">
    <property type="entry name" value="GHMP_kinase_L-arabinokinase"/>
</dbReference>
<reference evidence="1 2" key="1">
    <citation type="submission" date="2017-09" db="EMBL/GenBank/DDBJ databases">
        <authorList>
            <person name="Ehlers B."/>
            <person name="Leendertz F.H."/>
        </authorList>
    </citation>
    <scope>NUCLEOTIDE SEQUENCE [LARGE SCALE GENOMIC DNA]</scope>
    <source>
        <strain evidence="1 2">USBA 140</strain>
    </source>
</reference>
<evidence type="ECO:0000313" key="1">
    <source>
        <dbReference type="EMBL" id="SOD94180.1"/>
    </source>
</evidence>
<sequence length="354" mass="38195">MPAVYAAVTPHGYGHAAITLPVLDALWRRRPDVRIGLVGGPPEEWVARRLTVPLVLHDRDIADLGMVNADSNTVLPGPSLDRYRALMADFEPVVAAEMARQRAFAPDLVVSNVGFVPLEAARRLGIPAVALAPFHWGQILAAYCDAPDIVARLEAIYAGCDAFIQTSPFVPMPGLANGIPVGPVTHTARRRREDLVAALGCDSDRRLALIAMGGIGSDLPVAQWPRFPGWTFILCGPDRSDGHPDLVNGDALPLSFTELVASVDVVVTKPGYGTVTEAACAGTPILYRERNDWPETPHMMGWARQHVPVAELAAEAWFSGDFREKLQTLSQSPDRNPARPTGAEEAAAILARYL</sequence>
<evidence type="ECO:0000313" key="2">
    <source>
        <dbReference type="Proteomes" id="UP000219621"/>
    </source>
</evidence>
<dbReference type="RefSeq" id="WP_097278838.1">
    <property type="nucleotide sequence ID" value="NZ_OCNJ01000003.1"/>
</dbReference>
<dbReference type="GO" id="GO:0016740">
    <property type="term" value="F:transferase activity"/>
    <property type="evidence" value="ECO:0007669"/>
    <property type="project" value="UniProtKB-KW"/>
</dbReference>
<accession>A0A286GFB1</accession>
<dbReference type="Gene3D" id="3.40.50.2000">
    <property type="entry name" value="Glycogen Phosphorylase B"/>
    <property type="match status" value="2"/>
</dbReference>
<dbReference type="OrthoDB" id="503106at2"/>
<organism evidence="1 2">
    <name type="scientific">Caenispirillum bisanense</name>
    <dbReference type="NCBI Taxonomy" id="414052"/>
    <lineage>
        <taxon>Bacteria</taxon>
        <taxon>Pseudomonadati</taxon>
        <taxon>Pseudomonadota</taxon>
        <taxon>Alphaproteobacteria</taxon>
        <taxon>Rhodospirillales</taxon>
        <taxon>Novispirillaceae</taxon>
        <taxon>Caenispirillum</taxon>
    </lineage>
</organism>
<dbReference type="SUPFAM" id="SSF53756">
    <property type="entry name" value="UDP-Glycosyltransferase/glycogen phosphorylase"/>
    <property type="match status" value="1"/>
</dbReference>
<keyword evidence="1" id="KW-0808">Transferase</keyword>
<dbReference type="PANTHER" id="PTHR38134">
    <property type="entry name" value="SLR1395 PROTEIN"/>
    <property type="match status" value="1"/>
</dbReference>
<proteinExistence type="predicted"/>
<gene>
    <name evidence="1" type="ORF">SAMN05421508_103395</name>
</gene>
<protein>
    <submittedName>
        <fullName evidence="1">UDP:flavonoid glycosyltransferase YjiC, YdhE family</fullName>
    </submittedName>
</protein>
<dbReference type="EMBL" id="OCNJ01000003">
    <property type="protein sequence ID" value="SOD94180.1"/>
    <property type="molecule type" value="Genomic_DNA"/>
</dbReference>
<dbReference type="Proteomes" id="UP000219621">
    <property type="component" value="Unassembled WGS sequence"/>
</dbReference>
<dbReference type="PANTHER" id="PTHR38134:SF2">
    <property type="entry name" value="GALACTOKINASE"/>
    <property type="match status" value="1"/>
</dbReference>